<reference evidence="6" key="1">
    <citation type="submission" date="2019-02" db="EMBL/GenBank/DDBJ databases">
        <authorList>
            <person name="Li S.-H."/>
        </authorList>
    </citation>
    <scope>NUCLEOTIDE SEQUENCE</scope>
    <source>
        <strain evidence="6">IMCC8485</strain>
    </source>
</reference>
<evidence type="ECO:0000259" key="5">
    <source>
        <dbReference type="PROSITE" id="PS51755"/>
    </source>
</evidence>
<evidence type="ECO:0000313" key="6">
    <source>
        <dbReference type="EMBL" id="MCX2974459.1"/>
    </source>
</evidence>
<evidence type="ECO:0000259" key="4">
    <source>
        <dbReference type="PROSITE" id="PS50110"/>
    </source>
</evidence>
<dbReference type="Gene3D" id="6.10.250.690">
    <property type="match status" value="1"/>
</dbReference>
<dbReference type="Pfam" id="PF00486">
    <property type="entry name" value="Trans_reg_C"/>
    <property type="match status" value="1"/>
</dbReference>
<dbReference type="PANTHER" id="PTHR48111">
    <property type="entry name" value="REGULATOR OF RPOS"/>
    <property type="match status" value="1"/>
</dbReference>
<dbReference type="SUPFAM" id="SSF52172">
    <property type="entry name" value="CheY-like"/>
    <property type="match status" value="1"/>
</dbReference>
<evidence type="ECO:0000256" key="2">
    <source>
        <dbReference type="PROSITE-ProRule" id="PRU00169"/>
    </source>
</evidence>
<feature type="domain" description="OmpR/PhoB-type" evidence="5">
    <location>
        <begin position="130"/>
        <end position="228"/>
    </location>
</feature>
<dbReference type="PROSITE" id="PS50110">
    <property type="entry name" value="RESPONSE_REGULATORY"/>
    <property type="match status" value="1"/>
</dbReference>
<dbReference type="Proteomes" id="UP001143307">
    <property type="component" value="Unassembled WGS sequence"/>
</dbReference>
<dbReference type="InterPro" id="IPR011006">
    <property type="entry name" value="CheY-like_superfamily"/>
</dbReference>
<keyword evidence="1 3" id="KW-0238">DNA-binding</keyword>
<protein>
    <submittedName>
        <fullName evidence="6">Response regulator transcription factor</fullName>
    </submittedName>
</protein>
<feature type="modified residue" description="4-aspartylphosphate" evidence="2">
    <location>
        <position position="55"/>
    </location>
</feature>
<evidence type="ECO:0000256" key="1">
    <source>
        <dbReference type="ARBA" id="ARBA00023125"/>
    </source>
</evidence>
<evidence type="ECO:0000256" key="3">
    <source>
        <dbReference type="PROSITE-ProRule" id="PRU01091"/>
    </source>
</evidence>
<comment type="caution">
    <text evidence="6">The sequence shown here is derived from an EMBL/GenBank/DDBJ whole genome shotgun (WGS) entry which is preliminary data.</text>
</comment>
<gene>
    <name evidence="6" type="ORF">EYC87_12775</name>
</gene>
<dbReference type="SMART" id="SM00448">
    <property type="entry name" value="REC"/>
    <property type="match status" value="1"/>
</dbReference>
<evidence type="ECO:0000313" key="7">
    <source>
        <dbReference type="Proteomes" id="UP001143307"/>
    </source>
</evidence>
<dbReference type="CDD" id="cd00383">
    <property type="entry name" value="trans_reg_C"/>
    <property type="match status" value="1"/>
</dbReference>
<dbReference type="Gene3D" id="1.10.10.10">
    <property type="entry name" value="Winged helix-like DNA-binding domain superfamily/Winged helix DNA-binding domain"/>
    <property type="match status" value="1"/>
</dbReference>
<feature type="domain" description="Response regulatory" evidence="4">
    <location>
        <begin position="6"/>
        <end position="120"/>
    </location>
</feature>
<dbReference type="Gene3D" id="3.40.50.2300">
    <property type="match status" value="1"/>
</dbReference>
<dbReference type="InterPro" id="IPR001789">
    <property type="entry name" value="Sig_transdc_resp-reg_receiver"/>
</dbReference>
<dbReference type="Pfam" id="PF00072">
    <property type="entry name" value="Response_reg"/>
    <property type="match status" value="1"/>
</dbReference>
<proteinExistence type="predicted"/>
<dbReference type="SMART" id="SM00862">
    <property type="entry name" value="Trans_reg_C"/>
    <property type="match status" value="1"/>
</dbReference>
<dbReference type="InterPro" id="IPR039420">
    <property type="entry name" value="WalR-like"/>
</dbReference>
<accession>A0ABT3SYV3</accession>
<dbReference type="PANTHER" id="PTHR48111:SF76">
    <property type="entry name" value="TWO-COMPONENT RESPONSE REGULATOR"/>
    <property type="match status" value="1"/>
</dbReference>
<name>A0ABT3SYV3_9GAMM</name>
<keyword evidence="7" id="KW-1185">Reference proteome</keyword>
<dbReference type="EMBL" id="SHNP01000004">
    <property type="protein sequence ID" value="MCX2974459.1"/>
    <property type="molecule type" value="Genomic_DNA"/>
</dbReference>
<dbReference type="InterPro" id="IPR001867">
    <property type="entry name" value="OmpR/PhoB-type_DNA-bd"/>
</dbReference>
<dbReference type="PROSITE" id="PS51755">
    <property type="entry name" value="OMPR_PHOB"/>
    <property type="match status" value="1"/>
</dbReference>
<feature type="DNA-binding region" description="OmpR/PhoB-type" evidence="3">
    <location>
        <begin position="130"/>
        <end position="228"/>
    </location>
</feature>
<organism evidence="6 7">
    <name type="scientific">Candidatus Seongchinamella marina</name>
    <dbReference type="NCBI Taxonomy" id="2518990"/>
    <lineage>
        <taxon>Bacteria</taxon>
        <taxon>Pseudomonadati</taxon>
        <taxon>Pseudomonadota</taxon>
        <taxon>Gammaproteobacteria</taxon>
        <taxon>Cellvibrionales</taxon>
        <taxon>Halieaceae</taxon>
        <taxon>Seongchinamella</taxon>
    </lineage>
</organism>
<sequence>MDDNMNVLLVEDDQSVAKFICSELERVGHRSVHCTEGDLAYDTARDQAFDVWIVDRMLPGRDGLQLIQDLREIGNETPALVLSALGEVDDRVKGLRSGADDYLVKPFAMDELLARLQALSRRGVNNQDGTTRLQVQDLVMDLLKQDVSRRGLAVLLQPREYKLLEYLMRHAGQVVTRTMLLEHVWGYNFDPQTNVIDVHVSRLRQKIDKDFDTSLLLTVRGAGYRLGPEAQ</sequence>
<dbReference type="InterPro" id="IPR036388">
    <property type="entry name" value="WH-like_DNA-bd_sf"/>
</dbReference>
<keyword evidence="2" id="KW-0597">Phosphoprotein</keyword>